<dbReference type="Gene3D" id="3.40.50.1820">
    <property type="entry name" value="alpha/beta hydrolase"/>
    <property type="match status" value="1"/>
</dbReference>
<evidence type="ECO:0000313" key="3">
    <source>
        <dbReference type="Proteomes" id="UP000001910"/>
    </source>
</evidence>
<dbReference type="PANTHER" id="PTHR37946">
    <property type="entry name" value="SLL1969 PROTEIN"/>
    <property type="match status" value="1"/>
</dbReference>
<gene>
    <name evidence="2" type="ordered locus">Lebu_1057</name>
</gene>
<organism evidence="2 3">
    <name type="scientific">Leptotrichia buccalis (strain ATCC 14201 / DSM 1135 / JCM 12969 / NCTC 10249 / C-1013-b)</name>
    <dbReference type="NCBI Taxonomy" id="523794"/>
    <lineage>
        <taxon>Bacteria</taxon>
        <taxon>Fusobacteriati</taxon>
        <taxon>Fusobacteriota</taxon>
        <taxon>Fusobacteriia</taxon>
        <taxon>Fusobacteriales</taxon>
        <taxon>Leptotrichiaceae</taxon>
        <taxon>Leptotrichia</taxon>
    </lineage>
</organism>
<dbReference type="EMBL" id="CP001685">
    <property type="protein sequence ID" value="ACV38957.1"/>
    <property type="molecule type" value="Genomic_DNA"/>
</dbReference>
<dbReference type="eggNOG" id="COG1075">
    <property type="taxonomic scope" value="Bacteria"/>
</dbReference>
<reference evidence="2 3" key="1">
    <citation type="journal article" date="2009" name="Stand. Genomic Sci.">
        <title>Complete genome sequence of Leptotrichia buccalis type strain (C-1013-b).</title>
        <authorList>
            <person name="Ivanova N."/>
            <person name="Gronow S."/>
            <person name="Lapidus A."/>
            <person name="Copeland A."/>
            <person name="Glavina Del Rio T."/>
            <person name="Nolan M."/>
            <person name="Lucas S."/>
            <person name="Chen F."/>
            <person name="Tice H."/>
            <person name="Cheng J.F."/>
            <person name="Saunders E."/>
            <person name="Bruce D."/>
            <person name="Goodwin L."/>
            <person name="Brettin T."/>
            <person name="Detter J.C."/>
            <person name="Han C."/>
            <person name="Pitluck S."/>
            <person name="Mikhailova N."/>
            <person name="Pati A."/>
            <person name="Mavrommatis K."/>
            <person name="Chen A."/>
            <person name="Palaniappan K."/>
            <person name="Land M."/>
            <person name="Hauser L."/>
            <person name="Chang Y.J."/>
            <person name="Jeffries C.D."/>
            <person name="Chain P."/>
            <person name="Rohde C."/>
            <person name="Goker M."/>
            <person name="Bristow J."/>
            <person name="Eisen J.A."/>
            <person name="Markowitz V."/>
            <person name="Hugenholtz P."/>
            <person name="Kyrpides N.C."/>
            <person name="Klenk H.P."/>
        </authorList>
    </citation>
    <scope>NUCLEOTIDE SEQUENCE [LARGE SCALE GENOMIC DNA]</scope>
    <source>
        <strain evidence="3">ATCC 14201 / DSM 1135 / JCM 12969 / NCTC 10249 / C-1013-b</strain>
    </source>
</reference>
<dbReference type="KEGG" id="lba:Lebu_1057"/>
<dbReference type="PANTHER" id="PTHR37946:SF1">
    <property type="entry name" value="SLL1969 PROTEIN"/>
    <property type="match status" value="1"/>
</dbReference>
<dbReference type="InterPro" id="IPR029058">
    <property type="entry name" value="AB_hydrolase_fold"/>
</dbReference>
<evidence type="ECO:0000313" key="2">
    <source>
        <dbReference type="EMBL" id="ACV38957.1"/>
    </source>
</evidence>
<dbReference type="InterPro" id="IPR007751">
    <property type="entry name" value="DUF676_lipase-like"/>
</dbReference>
<dbReference type="AlphaFoldDB" id="C7N9X6"/>
<evidence type="ECO:0000259" key="1">
    <source>
        <dbReference type="Pfam" id="PF05057"/>
    </source>
</evidence>
<dbReference type="OrthoDB" id="556502at2"/>
<dbReference type="STRING" id="523794.Lebu_1057"/>
<accession>C7N9X6</accession>
<dbReference type="RefSeq" id="WP_015769302.1">
    <property type="nucleotide sequence ID" value="NC_013192.1"/>
</dbReference>
<proteinExistence type="predicted"/>
<dbReference type="Pfam" id="PF05057">
    <property type="entry name" value="DUF676"/>
    <property type="match status" value="1"/>
</dbReference>
<name>C7N9X6_LEPBD</name>
<dbReference type="Proteomes" id="UP000001910">
    <property type="component" value="Chromosome"/>
</dbReference>
<dbReference type="HOGENOM" id="CLU_075528_1_0_0"/>
<sequence>MKKIIKNILIGTSITAVGITTTKNSWAGLLYHDYKIKTYYEKNDKKRENQDFLVLFHGIYGKSSDMENIAQYFKNDYRIVNIQYPTTKETAQEITELYIKPSIENIIGEIYAQNFYNKIENQYFEIDENGNRKNRQAADKNLNQNIKINFVTHSMGTGILRYYLKENPLKNLGKVVFISPPSHGSHLADIPFVDKLPFILGKVVPQFSTKKDSFVNQLGEPDYNYLILIGNKTNNPFYSMLIPGKDDGMVPVDSAKMKSENFKIIDNTTHTSILKDTRTMKEISNFLKNTTIQENKAEEKKIENFSEKRE</sequence>
<dbReference type="SUPFAM" id="SSF53474">
    <property type="entry name" value="alpha/beta-Hydrolases"/>
    <property type="match status" value="1"/>
</dbReference>
<protein>
    <recommendedName>
        <fullName evidence="1">DUF676 domain-containing protein</fullName>
    </recommendedName>
</protein>
<keyword evidence="3" id="KW-1185">Reference proteome</keyword>
<feature type="domain" description="DUF676" evidence="1">
    <location>
        <begin position="48"/>
        <end position="165"/>
    </location>
</feature>